<dbReference type="Proteomes" id="UP000261620">
    <property type="component" value="Unplaced"/>
</dbReference>
<protein>
    <recommendedName>
        <fullName evidence="4">Telomere repeat-binding factor dimerisation domain-containing protein</fullName>
    </recommendedName>
</protein>
<dbReference type="PANTHER" id="PTHR46833">
    <property type="entry name" value="TELOMERIC REPEAT-BINDING FACTOR 2 TERF2"/>
    <property type="match status" value="1"/>
</dbReference>
<dbReference type="InterPro" id="IPR030657">
    <property type="entry name" value="TERF2"/>
</dbReference>
<accession>A0A3Q3VJ25</accession>
<keyword evidence="2" id="KW-0539">Nucleus</keyword>
<feature type="domain" description="Telomere repeat-binding factor dimerisation" evidence="4">
    <location>
        <begin position="27"/>
        <end position="132"/>
    </location>
</feature>
<dbReference type="InterPro" id="IPR013867">
    <property type="entry name" value="Telomere_rpt-bd_fac_dimer_dom"/>
</dbReference>
<dbReference type="STRING" id="94237.ENSMMOP00000000756"/>
<dbReference type="GO" id="GO:0032210">
    <property type="term" value="P:regulation of telomere maintenance via telomerase"/>
    <property type="evidence" value="ECO:0007669"/>
    <property type="project" value="TreeGrafter"/>
</dbReference>
<feature type="compositionally biased region" description="Polar residues" evidence="3">
    <location>
        <begin position="203"/>
        <end position="222"/>
    </location>
</feature>
<reference evidence="5" key="2">
    <citation type="submission" date="2025-09" db="UniProtKB">
        <authorList>
            <consortium name="Ensembl"/>
        </authorList>
    </citation>
    <scope>IDENTIFICATION</scope>
</reference>
<dbReference type="GO" id="GO:0032208">
    <property type="term" value="P:negative regulation of telomere maintenance via recombination"/>
    <property type="evidence" value="ECO:0007669"/>
    <property type="project" value="TreeGrafter"/>
</dbReference>
<organism evidence="5 6">
    <name type="scientific">Mola mola</name>
    <name type="common">Ocean sunfish</name>
    <name type="synonym">Tetraodon mola</name>
    <dbReference type="NCBI Taxonomy" id="94237"/>
    <lineage>
        <taxon>Eukaryota</taxon>
        <taxon>Metazoa</taxon>
        <taxon>Chordata</taxon>
        <taxon>Craniata</taxon>
        <taxon>Vertebrata</taxon>
        <taxon>Euteleostomi</taxon>
        <taxon>Actinopterygii</taxon>
        <taxon>Neopterygii</taxon>
        <taxon>Teleostei</taxon>
        <taxon>Neoteleostei</taxon>
        <taxon>Acanthomorphata</taxon>
        <taxon>Eupercaria</taxon>
        <taxon>Tetraodontiformes</taxon>
        <taxon>Molidae</taxon>
        <taxon>Mola</taxon>
    </lineage>
</organism>
<proteinExistence type="predicted"/>
<feature type="region of interest" description="Disordered" evidence="3">
    <location>
        <begin position="197"/>
        <end position="250"/>
    </location>
</feature>
<evidence type="ECO:0000313" key="5">
    <source>
        <dbReference type="Ensembl" id="ENSMMOP00000000756.1"/>
    </source>
</evidence>
<dbReference type="GO" id="GO:0003720">
    <property type="term" value="F:telomerase activity"/>
    <property type="evidence" value="ECO:0007669"/>
    <property type="project" value="TreeGrafter"/>
</dbReference>
<dbReference type="GO" id="GO:0031848">
    <property type="term" value="P:protection from non-homologous end joining at telomere"/>
    <property type="evidence" value="ECO:0007669"/>
    <property type="project" value="InterPro"/>
</dbReference>
<dbReference type="GO" id="GO:0070187">
    <property type="term" value="C:shelterin complex"/>
    <property type="evidence" value="ECO:0007669"/>
    <property type="project" value="TreeGrafter"/>
</dbReference>
<dbReference type="Pfam" id="PF08558">
    <property type="entry name" value="TRF"/>
    <property type="match status" value="1"/>
</dbReference>
<name>A0A3Q3VJ25_MOLML</name>
<dbReference type="InterPro" id="IPR036507">
    <property type="entry name" value="Telomere_rpt-bd_fac_dimer_sf"/>
</dbReference>
<dbReference type="AlphaFoldDB" id="A0A3Q3VJ25"/>
<evidence type="ECO:0000256" key="1">
    <source>
        <dbReference type="ARBA" id="ARBA00023125"/>
    </source>
</evidence>
<dbReference type="GO" id="GO:0070198">
    <property type="term" value="P:protein localization to chromosome, telomeric region"/>
    <property type="evidence" value="ECO:0007669"/>
    <property type="project" value="TreeGrafter"/>
</dbReference>
<keyword evidence="1" id="KW-0238">DNA-binding</keyword>
<dbReference type="GO" id="GO:0098505">
    <property type="term" value="F:G-rich strand telomeric DNA binding"/>
    <property type="evidence" value="ECO:0007669"/>
    <property type="project" value="TreeGrafter"/>
</dbReference>
<dbReference type="Ensembl" id="ENSMMOT00000000769.1">
    <property type="protein sequence ID" value="ENSMMOP00000000756.1"/>
    <property type="gene ID" value="ENSMMOG00000000649.1"/>
</dbReference>
<evidence type="ECO:0000313" key="6">
    <source>
        <dbReference type="Proteomes" id="UP000261620"/>
    </source>
</evidence>
<dbReference type="GO" id="GO:0042803">
    <property type="term" value="F:protein homodimerization activity"/>
    <property type="evidence" value="ECO:0007669"/>
    <property type="project" value="InterPro"/>
</dbReference>
<keyword evidence="6" id="KW-1185">Reference proteome</keyword>
<dbReference type="GO" id="GO:0061820">
    <property type="term" value="P:telomeric D-loop disassembly"/>
    <property type="evidence" value="ECO:0007669"/>
    <property type="project" value="TreeGrafter"/>
</dbReference>
<dbReference type="OMA" id="NRASTRY"/>
<dbReference type="Gene3D" id="1.25.40.210">
    <property type="entry name" value="Telomere repeat-binding factor, dimerisation domain"/>
    <property type="match status" value="1"/>
</dbReference>
<dbReference type="GO" id="GO:1905839">
    <property type="term" value="P:negative regulation of telomeric D-loop disassembly"/>
    <property type="evidence" value="ECO:0007669"/>
    <property type="project" value="TreeGrafter"/>
</dbReference>
<dbReference type="PANTHER" id="PTHR46833:SF1">
    <property type="entry name" value="TELOMERIC REPEAT-BINDING FACTOR 2"/>
    <property type="match status" value="1"/>
</dbReference>
<evidence type="ECO:0000256" key="2">
    <source>
        <dbReference type="ARBA" id="ARBA00023242"/>
    </source>
</evidence>
<evidence type="ECO:0000256" key="3">
    <source>
        <dbReference type="SAM" id="MobiDB-lite"/>
    </source>
</evidence>
<feature type="compositionally biased region" description="Polar residues" evidence="3">
    <location>
        <begin position="231"/>
        <end position="250"/>
    </location>
</feature>
<dbReference type="GO" id="GO:0031627">
    <property type="term" value="P:telomeric loop formation"/>
    <property type="evidence" value="ECO:0007669"/>
    <property type="project" value="TreeGrafter"/>
</dbReference>
<evidence type="ECO:0000259" key="4">
    <source>
        <dbReference type="Pfam" id="PF08558"/>
    </source>
</evidence>
<dbReference type="GO" id="GO:0003691">
    <property type="term" value="F:double-stranded telomeric DNA binding"/>
    <property type="evidence" value="ECO:0007669"/>
    <property type="project" value="TreeGrafter"/>
</dbReference>
<dbReference type="SUPFAM" id="SSF63600">
    <property type="entry name" value="Telomeric repeat binding factor (TRF) dimerisation domain"/>
    <property type="match status" value="1"/>
</dbReference>
<reference evidence="5" key="1">
    <citation type="submission" date="2025-08" db="UniProtKB">
        <authorList>
            <consortium name="Ensembl"/>
        </authorList>
    </citation>
    <scope>IDENTIFICATION</scope>
</reference>
<sequence>QRRRDANMAAKEIVNNRQNDVEPLVNRWLTDFYFSLALEFFKKEKYEDFLDIRHVLDSVLLRPLEITDVTQIKIRVLQFLSRINEGENLDVSFESDHISPLESALILLEHINQEFCIPQQDFENVSNLLKELVSLFHYFVSPSLMPFICHCSFHSCSTSVQLLLLVRALSRLEAAYKALAAGSNEKSFAQLDQEVKKEEQTARNHSLHQCPTLTKATSQVSQIDVPRQRDSGSPNEALSADQPTQMDVDPQTQVGSLSKMTSVARKRQPYTVARLVMEPDSQCTTASQDREIEFRTEEPPQADVTPNNKDLFNPVTDYEVVVPSRKHPRHDTRIQTR</sequence>